<evidence type="ECO:0000256" key="4">
    <source>
        <dbReference type="ARBA" id="ARBA00023136"/>
    </source>
</evidence>
<dbReference type="GeneID" id="115826569"/>
<dbReference type="PANTHER" id="PTHR37359">
    <property type="entry name" value="TRANSMEMBRANE PROTEIN 253"/>
    <property type="match status" value="1"/>
</dbReference>
<feature type="transmembrane region" description="Helical" evidence="5">
    <location>
        <begin position="84"/>
        <end position="100"/>
    </location>
</feature>
<feature type="transmembrane region" description="Helical" evidence="5">
    <location>
        <begin position="158"/>
        <end position="179"/>
    </location>
</feature>
<evidence type="ECO:0000313" key="6">
    <source>
        <dbReference type="Proteomes" id="UP000504632"/>
    </source>
</evidence>
<name>A0A6J2WNX9_CHACN</name>
<dbReference type="Pfam" id="PF04103">
    <property type="entry name" value="CD20"/>
    <property type="match status" value="1"/>
</dbReference>
<sequence>MTQNMFQEGLYHVFFRERPPPRPVAVHTNPTELKEIRLVRWFRTVVNARLLVAGVVQVLGAVSCILSTVSFTCLTHSCSVSMTTPMWSSLFFVATGGVAMEVQRKPNKIKAIILMGLDVLCLLLGVCSLIIFTLSSTLPEIHNAQQRVGVYVMKSSCIIFALQCVLACLFTLFLTWRGLRRYSDPYRQDYNMVLQDPDGNTDPLLETEHFSL</sequence>
<evidence type="ECO:0000256" key="3">
    <source>
        <dbReference type="ARBA" id="ARBA00022989"/>
    </source>
</evidence>
<keyword evidence="2 5" id="KW-0812">Transmembrane</keyword>
<dbReference type="OrthoDB" id="8932019at2759"/>
<dbReference type="GO" id="GO:0016020">
    <property type="term" value="C:membrane"/>
    <property type="evidence" value="ECO:0007669"/>
    <property type="project" value="UniProtKB-SubCell"/>
</dbReference>
<proteinExistence type="predicted"/>
<evidence type="ECO:0000256" key="5">
    <source>
        <dbReference type="SAM" id="Phobius"/>
    </source>
</evidence>
<evidence type="ECO:0000256" key="1">
    <source>
        <dbReference type="ARBA" id="ARBA00004141"/>
    </source>
</evidence>
<dbReference type="InParanoid" id="A0A6J2WNX9"/>
<dbReference type="RefSeq" id="XP_030646309.1">
    <property type="nucleotide sequence ID" value="XM_030790449.1"/>
</dbReference>
<dbReference type="InterPro" id="IPR007237">
    <property type="entry name" value="CD20-like"/>
</dbReference>
<dbReference type="CTD" id="643382"/>
<keyword evidence="4 5" id="KW-0472">Membrane</keyword>
<evidence type="ECO:0000256" key="2">
    <source>
        <dbReference type="ARBA" id="ARBA00022692"/>
    </source>
</evidence>
<dbReference type="Proteomes" id="UP000504632">
    <property type="component" value="Chromosome 13"/>
</dbReference>
<gene>
    <name evidence="7" type="primary">tmem253</name>
</gene>
<organism evidence="6 7">
    <name type="scientific">Chanos chanos</name>
    <name type="common">Milkfish</name>
    <name type="synonym">Mugil chanos</name>
    <dbReference type="NCBI Taxonomy" id="29144"/>
    <lineage>
        <taxon>Eukaryota</taxon>
        <taxon>Metazoa</taxon>
        <taxon>Chordata</taxon>
        <taxon>Craniata</taxon>
        <taxon>Vertebrata</taxon>
        <taxon>Euteleostomi</taxon>
        <taxon>Actinopterygii</taxon>
        <taxon>Neopterygii</taxon>
        <taxon>Teleostei</taxon>
        <taxon>Ostariophysi</taxon>
        <taxon>Gonorynchiformes</taxon>
        <taxon>Chanidae</taxon>
        <taxon>Chanos</taxon>
    </lineage>
</organism>
<protein>
    <submittedName>
        <fullName evidence="7">Transmembrane protein 253</fullName>
    </submittedName>
</protein>
<keyword evidence="3 5" id="KW-1133">Transmembrane helix</keyword>
<reference evidence="7" key="1">
    <citation type="submission" date="2025-08" db="UniProtKB">
        <authorList>
            <consortium name="RefSeq"/>
        </authorList>
    </citation>
    <scope>IDENTIFICATION</scope>
</reference>
<accession>A0A6J2WNX9</accession>
<dbReference type="PANTHER" id="PTHR37359:SF1">
    <property type="entry name" value="TRANSMEMBRANE PROTEIN 253"/>
    <property type="match status" value="1"/>
</dbReference>
<feature type="transmembrane region" description="Helical" evidence="5">
    <location>
        <begin position="112"/>
        <end position="138"/>
    </location>
</feature>
<dbReference type="InterPro" id="IPR038874">
    <property type="entry name" value="TMEM253"/>
</dbReference>
<evidence type="ECO:0000313" key="7">
    <source>
        <dbReference type="RefSeq" id="XP_030646309.1"/>
    </source>
</evidence>
<dbReference type="AlphaFoldDB" id="A0A6J2WNX9"/>
<keyword evidence="6" id="KW-1185">Reference proteome</keyword>
<feature type="transmembrane region" description="Helical" evidence="5">
    <location>
        <begin position="50"/>
        <end position="72"/>
    </location>
</feature>
<comment type="subcellular location">
    <subcellularLocation>
        <location evidence="1">Membrane</location>
        <topology evidence="1">Multi-pass membrane protein</topology>
    </subcellularLocation>
</comment>